<gene>
    <name evidence="2" type="ORF">CHS0354_032754</name>
</gene>
<name>A0AAE0WDM9_9BIVA</name>
<reference evidence="2" key="3">
    <citation type="submission" date="2023-05" db="EMBL/GenBank/DDBJ databases">
        <authorList>
            <person name="Smith C.H."/>
        </authorList>
    </citation>
    <scope>NUCLEOTIDE SEQUENCE</scope>
    <source>
        <strain evidence="2">CHS0354</strain>
        <tissue evidence="2">Mantle</tissue>
    </source>
</reference>
<feature type="compositionally biased region" description="Polar residues" evidence="1">
    <location>
        <begin position="99"/>
        <end position="110"/>
    </location>
</feature>
<evidence type="ECO:0000256" key="1">
    <source>
        <dbReference type="SAM" id="MobiDB-lite"/>
    </source>
</evidence>
<evidence type="ECO:0000313" key="2">
    <source>
        <dbReference type="EMBL" id="KAK3611473.1"/>
    </source>
</evidence>
<dbReference type="EMBL" id="JAEAOA010001931">
    <property type="protein sequence ID" value="KAK3611473.1"/>
    <property type="molecule type" value="Genomic_DNA"/>
</dbReference>
<proteinExistence type="predicted"/>
<reference evidence="2" key="2">
    <citation type="journal article" date="2021" name="Genome Biol. Evol.">
        <title>Developing a high-quality reference genome for a parasitic bivalve with doubly uniparental inheritance (Bivalvia: Unionida).</title>
        <authorList>
            <person name="Smith C.H."/>
        </authorList>
    </citation>
    <scope>NUCLEOTIDE SEQUENCE</scope>
    <source>
        <strain evidence="2">CHS0354</strain>
        <tissue evidence="2">Mantle</tissue>
    </source>
</reference>
<evidence type="ECO:0000313" key="3">
    <source>
        <dbReference type="Proteomes" id="UP001195483"/>
    </source>
</evidence>
<feature type="compositionally biased region" description="Low complexity" evidence="1">
    <location>
        <begin position="81"/>
        <end position="98"/>
    </location>
</feature>
<dbReference type="Proteomes" id="UP001195483">
    <property type="component" value="Unassembled WGS sequence"/>
</dbReference>
<comment type="caution">
    <text evidence="2">The sequence shown here is derived from an EMBL/GenBank/DDBJ whole genome shotgun (WGS) entry which is preliminary data.</text>
</comment>
<reference evidence="2" key="1">
    <citation type="journal article" date="2021" name="Genome Biol. Evol.">
        <title>A High-Quality Reference Genome for a Parasitic Bivalve with Doubly Uniparental Inheritance (Bivalvia: Unionida).</title>
        <authorList>
            <person name="Smith C.H."/>
        </authorList>
    </citation>
    <scope>NUCLEOTIDE SEQUENCE</scope>
    <source>
        <strain evidence="2">CHS0354</strain>
    </source>
</reference>
<sequence>MALIYLRRHRKLRVRGLIHYLRSFKDVASTAQEVDEEEENEKGTEVNDVNEESQTCKECQYLDLCTTHEYNSNDANDDMTDYTTESTSSSTVYPSSSDGRSTLNSATESVDNLNDSDSDDNNGRMHPKIPFDSEAEMRFSNSNAAAKKILIASSSEVFYECLGSPVIRPYQMTPTTKLVTPPSRSSKQLIVKDYEDSIKVRTCYRSGTDTEAASCIQINESVQDIYDSYHNIVTPNKPYTEPIIFS</sequence>
<feature type="region of interest" description="Disordered" evidence="1">
    <location>
        <begin position="72"/>
        <end position="129"/>
    </location>
</feature>
<keyword evidence="3" id="KW-1185">Reference proteome</keyword>
<accession>A0AAE0WDM9</accession>
<protein>
    <submittedName>
        <fullName evidence="2">Uncharacterized protein</fullName>
    </submittedName>
</protein>
<dbReference type="AlphaFoldDB" id="A0AAE0WDM9"/>
<organism evidence="2 3">
    <name type="scientific">Potamilus streckersoni</name>
    <dbReference type="NCBI Taxonomy" id="2493646"/>
    <lineage>
        <taxon>Eukaryota</taxon>
        <taxon>Metazoa</taxon>
        <taxon>Spiralia</taxon>
        <taxon>Lophotrochozoa</taxon>
        <taxon>Mollusca</taxon>
        <taxon>Bivalvia</taxon>
        <taxon>Autobranchia</taxon>
        <taxon>Heteroconchia</taxon>
        <taxon>Palaeoheterodonta</taxon>
        <taxon>Unionida</taxon>
        <taxon>Unionoidea</taxon>
        <taxon>Unionidae</taxon>
        <taxon>Ambleminae</taxon>
        <taxon>Lampsilini</taxon>
        <taxon>Potamilus</taxon>
    </lineage>
</organism>